<comment type="caution">
    <text evidence="7">The sequence shown here is derived from an EMBL/GenBank/DDBJ whole genome shotgun (WGS) entry which is preliminary data.</text>
</comment>
<dbReference type="AlphaFoldDB" id="A0A7W8MVR2"/>
<evidence type="ECO:0000256" key="1">
    <source>
        <dbReference type="ARBA" id="ARBA00022630"/>
    </source>
</evidence>
<dbReference type="GO" id="GO:0003995">
    <property type="term" value="F:acyl-CoA dehydrogenase activity"/>
    <property type="evidence" value="ECO:0007669"/>
    <property type="project" value="TreeGrafter"/>
</dbReference>
<evidence type="ECO:0000259" key="4">
    <source>
        <dbReference type="Pfam" id="PF02770"/>
    </source>
</evidence>
<dbReference type="InterPro" id="IPR013786">
    <property type="entry name" value="AcylCoA_DH/ox_N"/>
</dbReference>
<dbReference type="Pfam" id="PF02771">
    <property type="entry name" value="Acyl-CoA_dh_N"/>
    <property type="match status" value="1"/>
</dbReference>
<dbReference type="InterPro" id="IPR046373">
    <property type="entry name" value="Acyl-CoA_Oxase/DH_mid-dom_sf"/>
</dbReference>
<dbReference type="InterPro" id="IPR036250">
    <property type="entry name" value="AcylCo_DH-like_C"/>
</dbReference>
<dbReference type="InterPro" id="IPR006091">
    <property type="entry name" value="Acyl-CoA_Oxase/DH_mid-dom"/>
</dbReference>
<dbReference type="Gene3D" id="1.10.540.10">
    <property type="entry name" value="Acyl-CoA dehydrogenase/oxidase, N-terminal domain"/>
    <property type="match status" value="1"/>
</dbReference>
<feature type="domain" description="Acyl-CoA oxidase/dehydrogenase middle" evidence="4">
    <location>
        <begin position="129"/>
        <end position="221"/>
    </location>
</feature>
<feature type="compositionally biased region" description="Basic and acidic residues" evidence="3">
    <location>
        <begin position="142"/>
        <end position="151"/>
    </location>
</feature>
<dbReference type="PANTHER" id="PTHR43884">
    <property type="entry name" value="ACYL-COA DEHYDROGENASE"/>
    <property type="match status" value="1"/>
</dbReference>
<dbReference type="Pfam" id="PF08028">
    <property type="entry name" value="Acyl-CoA_dh_2"/>
    <property type="match status" value="1"/>
</dbReference>
<feature type="domain" description="Acyl-CoA dehydrogenase C-terminal" evidence="6">
    <location>
        <begin position="249"/>
        <end position="367"/>
    </location>
</feature>
<evidence type="ECO:0000259" key="5">
    <source>
        <dbReference type="Pfam" id="PF02771"/>
    </source>
</evidence>
<dbReference type="SUPFAM" id="SSF56645">
    <property type="entry name" value="Acyl-CoA dehydrogenase NM domain-like"/>
    <property type="match status" value="1"/>
</dbReference>
<protein>
    <submittedName>
        <fullName evidence="7">Alkylation response protein AidB-like acyl-CoA dehydrogenase</fullName>
    </submittedName>
</protein>
<evidence type="ECO:0000256" key="3">
    <source>
        <dbReference type="SAM" id="MobiDB-lite"/>
    </source>
</evidence>
<evidence type="ECO:0000259" key="6">
    <source>
        <dbReference type="Pfam" id="PF08028"/>
    </source>
</evidence>
<dbReference type="InterPro" id="IPR009100">
    <property type="entry name" value="AcylCoA_DH/oxidase_NM_dom_sf"/>
</dbReference>
<dbReference type="Pfam" id="PF02770">
    <property type="entry name" value="Acyl-CoA_dh_M"/>
    <property type="match status" value="1"/>
</dbReference>
<evidence type="ECO:0000313" key="8">
    <source>
        <dbReference type="Proteomes" id="UP000520011"/>
    </source>
</evidence>
<organism evidence="7 8">
    <name type="scientific">Anoxybacteroides tepidamans</name>
    <dbReference type="NCBI Taxonomy" id="265948"/>
    <lineage>
        <taxon>Bacteria</taxon>
        <taxon>Bacillati</taxon>
        <taxon>Bacillota</taxon>
        <taxon>Bacilli</taxon>
        <taxon>Bacillales</taxon>
        <taxon>Anoxybacillaceae</taxon>
        <taxon>Anoxybacteroides</taxon>
    </lineage>
</organism>
<reference evidence="7 8" key="1">
    <citation type="submission" date="2020-08" db="EMBL/GenBank/DDBJ databases">
        <title>Genomic Encyclopedia of Type Strains, Phase IV (KMG-IV): sequencing the most valuable type-strain genomes for metagenomic binning, comparative biology and taxonomic classification.</title>
        <authorList>
            <person name="Goeker M."/>
        </authorList>
    </citation>
    <scope>NUCLEOTIDE SEQUENCE [LARGE SCALE GENOMIC DNA]</scope>
    <source>
        <strain evidence="7 8">DSM 16325</strain>
    </source>
</reference>
<dbReference type="PANTHER" id="PTHR43884:SF25">
    <property type="entry name" value="ACYL-COA DEHYDROGENASE YDBM-RELATED"/>
    <property type="match status" value="1"/>
</dbReference>
<dbReference type="InterPro" id="IPR013107">
    <property type="entry name" value="Acyl-CoA_DH_C"/>
</dbReference>
<feature type="region of interest" description="Disordered" evidence="3">
    <location>
        <begin position="131"/>
        <end position="151"/>
    </location>
</feature>
<accession>A0A7W8MVR2</accession>
<evidence type="ECO:0000313" key="7">
    <source>
        <dbReference type="EMBL" id="MBB5325872.1"/>
    </source>
</evidence>
<name>A0A7W8MVR2_9BACL</name>
<dbReference type="CDD" id="cd00567">
    <property type="entry name" value="ACAD"/>
    <property type="match status" value="1"/>
</dbReference>
<gene>
    <name evidence="7" type="ORF">HNQ34_002978</name>
</gene>
<dbReference type="GO" id="GO:0050660">
    <property type="term" value="F:flavin adenine dinucleotide binding"/>
    <property type="evidence" value="ECO:0007669"/>
    <property type="project" value="InterPro"/>
</dbReference>
<sequence length="400" mass="44780">MNDLYHLFLRTEREKRLQQQAAQLSKQFQQRAHWHDEQAVFPFENFAQLKKAHFLSLTVPKQYGGEEISLYEFLLVQETIAQGDGATALSLGWHLGIVMNLAEQKKWPKEVFARICKEIVEKQVLLNSAQSETATGSPARGGKPETTAEKRNGGWVISGRKTYTSLAPALDYFIVSATIKETGEVGNFLIPKTASGLKIEETWNTLGMRGTRSDDLILENVVVDEKALVEILGSSQQKGRAQGWLLHIPACYLGIAIAARNEAIAFAKSYQPNTLPHPIAEVPEVRRKIAQIDIELMAARHFMYSVADRWDRHPDKREKMKEELAAVKYVATNIAINAVDMAMRVVGGQSLFASHPLQRYYRDVRAGLHNPPADDLTISIVASRSFNKNVGEDPTTSERA</sequence>
<dbReference type="Gene3D" id="2.40.110.10">
    <property type="entry name" value="Butyryl-CoA Dehydrogenase, subunit A, domain 2"/>
    <property type="match status" value="1"/>
</dbReference>
<dbReference type="EMBL" id="JACHEP010000023">
    <property type="protein sequence ID" value="MBB5325872.1"/>
    <property type="molecule type" value="Genomic_DNA"/>
</dbReference>
<feature type="domain" description="Acyl-CoA dehydrogenase/oxidase N-terminal" evidence="5">
    <location>
        <begin position="11"/>
        <end position="100"/>
    </location>
</feature>
<dbReference type="SUPFAM" id="SSF47203">
    <property type="entry name" value="Acyl-CoA dehydrogenase C-terminal domain-like"/>
    <property type="match status" value="1"/>
</dbReference>
<dbReference type="RefSeq" id="WP_183255846.1">
    <property type="nucleotide sequence ID" value="NZ_JACHEP010000023.1"/>
</dbReference>
<keyword evidence="1" id="KW-0285">Flavoprotein</keyword>
<dbReference type="Proteomes" id="UP000520011">
    <property type="component" value="Unassembled WGS sequence"/>
</dbReference>
<keyword evidence="8" id="KW-1185">Reference proteome</keyword>
<keyword evidence="2" id="KW-0560">Oxidoreductase</keyword>
<dbReference type="InterPro" id="IPR037069">
    <property type="entry name" value="AcylCoA_DH/ox_N_sf"/>
</dbReference>
<dbReference type="Gene3D" id="1.20.140.10">
    <property type="entry name" value="Butyryl-CoA Dehydrogenase, subunit A, domain 3"/>
    <property type="match status" value="1"/>
</dbReference>
<dbReference type="PIRSF" id="PIRSF016578">
    <property type="entry name" value="HsaA"/>
    <property type="match status" value="1"/>
</dbReference>
<evidence type="ECO:0000256" key="2">
    <source>
        <dbReference type="ARBA" id="ARBA00023002"/>
    </source>
</evidence>
<proteinExistence type="predicted"/>